<name>A0A6G0Y3I5_APHCR</name>
<organism evidence="1 2">
    <name type="scientific">Aphis craccivora</name>
    <name type="common">Cowpea aphid</name>
    <dbReference type="NCBI Taxonomy" id="307492"/>
    <lineage>
        <taxon>Eukaryota</taxon>
        <taxon>Metazoa</taxon>
        <taxon>Ecdysozoa</taxon>
        <taxon>Arthropoda</taxon>
        <taxon>Hexapoda</taxon>
        <taxon>Insecta</taxon>
        <taxon>Pterygota</taxon>
        <taxon>Neoptera</taxon>
        <taxon>Paraneoptera</taxon>
        <taxon>Hemiptera</taxon>
        <taxon>Sternorrhyncha</taxon>
        <taxon>Aphidomorpha</taxon>
        <taxon>Aphidoidea</taxon>
        <taxon>Aphididae</taxon>
        <taxon>Aphidini</taxon>
        <taxon>Aphis</taxon>
        <taxon>Aphis</taxon>
    </lineage>
</organism>
<comment type="caution">
    <text evidence="1">The sequence shown here is derived from an EMBL/GenBank/DDBJ whole genome shotgun (WGS) entry which is preliminary data.</text>
</comment>
<dbReference type="Proteomes" id="UP000478052">
    <property type="component" value="Unassembled WGS sequence"/>
</dbReference>
<evidence type="ECO:0000313" key="1">
    <source>
        <dbReference type="EMBL" id="KAF0748695.1"/>
    </source>
</evidence>
<keyword evidence="2" id="KW-1185">Reference proteome</keyword>
<reference evidence="1 2" key="1">
    <citation type="submission" date="2019-08" db="EMBL/GenBank/DDBJ databases">
        <title>Whole genome of Aphis craccivora.</title>
        <authorList>
            <person name="Voronova N.V."/>
            <person name="Shulinski R.S."/>
            <person name="Bandarenka Y.V."/>
            <person name="Zhorov D.G."/>
            <person name="Warner D."/>
        </authorList>
    </citation>
    <scope>NUCLEOTIDE SEQUENCE [LARGE SCALE GENOMIC DNA]</scope>
    <source>
        <strain evidence="1">180601</strain>
        <tissue evidence="1">Whole Body</tissue>
    </source>
</reference>
<dbReference type="OrthoDB" id="10503084at2759"/>
<accession>A0A6G0Y3I5</accession>
<evidence type="ECO:0000313" key="2">
    <source>
        <dbReference type="Proteomes" id="UP000478052"/>
    </source>
</evidence>
<proteinExistence type="predicted"/>
<protein>
    <submittedName>
        <fullName evidence="1">Transposon TX1 uncharacterized protein</fullName>
    </submittedName>
</protein>
<sequence length="100" mass="11652">METHDIQQEKNKTTKEKKHLNFFLQNEVLSINKDSLKYILENFSNKNINIHDLCNQVGSNATNMQNLIEQIRPILTDRSIKTKSTKLSNHLFQSILPSKN</sequence>
<dbReference type="EMBL" id="VUJU01006375">
    <property type="protein sequence ID" value="KAF0748695.1"/>
    <property type="molecule type" value="Genomic_DNA"/>
</dbReference>
<gene>
    <name evidence="1" type="ORF">FWK35_00016936</name>
</gene>
<dbReference type="AlphaFoldDB" id="A0A6G0Y3I5"/>